<dbReference type="InterPro" id="IPR000504">
    <property type="entry name" value="RRM_dom"/>
</dbReference>
<feature type="region of interest" description="Disordered" evidence="13">
    <location>
        <begin position="176"/>
        <end position="212"/>
    </location>
</feature>
<dbReference type="FunFam" id="2.20.28.40:FF:000002">
    <property type="entry name" value="H/ACA ribonucleoprotein complex subunit 3"/>
    <property type="match status" value="1"/>
</dbReference>
<evidence type="ECO:0000256" key="13">
    <source>
        <dbReference type="SAM" id="MobiDB-lite"/>
    </source>
</evidence>
<proteinExistence type="inferred from homology"/>
<dbReference type="GO" id="GO:0070034">
    <property type="term" value="F:telomerase RNA binding"/>
    <property type="evidence" value="ECO:0007669"/>
    <property type="project" value="TreeGrafter"/>
</dbReference>
<evidence type="ECO:0000256" key="10">
    <source>
        <dbReference type="ARBA" id="ARBA00058344"/>
    </source>
</evidence>
<dbReference type="SMART" id="SM00360">
    <property type="entry name" value="RRM"/>
    <property type="match status" value="2"/>
</dbReference>
<dbReference type="PROSITE" id="PS50102">
    <property type="entry name" value="RRM"/>
    <property type="match status" value="1"/>
</dbReference>
<dbReference type="GO" id="GO:0030515">
    <property type="term" value="F:snoRNA binding"/>
    <property type="evidence" value="ECO:0007669"/>
    <property type="project" value="InterPro"/>
</dbReference>
<protein>
    <recommendedName>
        <fullName evidence="11">H/ACA ribonucleoprotein complex subunit 3</fullName>
    </recommendedName>
    <alternativeName>
        <fullName evidence="7">Nucleolar protein 10</fullName>
    </alternativeName>
    <alternativeName>
        <fullName evidence="8">Nucleolar protein family A member 3</fullName>
    </alternativeName>
    <alternativeName>
        <fullName evidence="9">snoRNP protein NOP10</fullName>
    </alternativeName>
</protein>
<dbReference type="GO" id="GO:0031429">
    <property type="term" value="C:box H/ACA snoRNP complex"/>
    <property type="evidence" value="ECO:0007669"/>
    <property type="project" value="TreeGrafter"/>
</dbReference>
<keyword evidence="4" id="KW-0698">rRNA processing</keyword>
<dbReference type="InParanoid" id="A0A6P3VBD8"/>
<dbReference type="OrthoDB" id="13807at2759"/>
<accession>A0A6P3VBD8</accession>
<name>A0A6P3VBD8_OCTDE</name>
<dbReference type="GO" id="GO:1904874">
    <property type="term" value="P:positive regulation of telomerase RNA localization to Cajal body"/>
    <property type="evidence" value="ECO:0007669"/>
    <property type="project" value="TreeGrafter"/>
</dbReference>
<dbReference type="GO" id="GO:0031120">
    <property type="term" value="P:snRNA pseudouridine synthesis"/>
    <property type="evidence" value="ECO:0007669"/>
    <property type="project" value="TreeGrafter"/>
</dbReference>
<dbReference type="SUPFAM" id="SSF54928">
    <property type="entry name" value="RNA-binding domain, RBD"/>
    <property type="match status" value="1"/>
</dbReference>
<dbReference type="PANTHER" id="PTHR13305">
    <property type="entry name" value="RIBOSOME BIOGENESIS PROTEIN NOP10"/>
    <property type="match status" value="1"/>
</dbReference>
<dbReference type="InterPro" id="IPR007264">
    <property type="entry name" value="H/ACA_rnp_Nop10"/>
</dbReference>
<evidence type="ECO:0000256" key="9">
    <source>
        <dbReference type="ARBA" id="ARBA00032266"/>
    </source>
</evidence>
<evidence type="ECO:0000256" key="12">
    <source>
        <dbReference type="PROSITE-ProRule" id="PRU00176"/>
    </source>
</evidence>
<dbReference type="RefSeq" id="XP_012370925.2">
    <property type="nucleotide sequence ID" value="XM_012515471.2"/>
</dbReference>
<organism evidence="15 16">
    <name type="scientific">Octodon degus</name>
    <name type="common">Degu</name>
    <name type="synonym">Sciurus degus</name>
    <dbReference type="NCBI Taxonomy" id="10160"/>
    <lineage>
        <taxon>Eukaryota</taxon>
        <taxon>Metazoa</taxon>
        <taxon>Chordata</taxon>
        <taxon>Craniata</taxon>
        <taxon>Vertebrata</taxon>
        <taxon>Euteleostomi</taxon>
        <taxon>Mammalia</taxon>
        <taxon>Eutheria</taxon>
        <taxon>Euarchontoglires</taxon>
        <taxon>Glires</taxon>
        <taxon>Rodentia</taxon>
        <taxon>Hystricomorpha</taxon>
        <taxon>Octodontidae</taxon>
        <taxon>Octodon</taxon>
    </lineage>
</organism>
<dbReference type="Gene3D" id="3.30.70.330">
    <property type="match status" value="1"/>
</dbReference>
<gene>
    <name evidence="16" type="primary">LOC101578527</name>
</gene>
<keyword evidence="15" id="KW-1185">Reference proteome</keyword>
<evidence type="ECO:0000313" key="16">
    <source>
        <dbReference type="RefSeq" id="XP_012370925.2"/>
    </source>
</evidence>
<dbReference type="PANTHER" id="PTHR13305:SF0">
    <property type="entry name" value="H_ACA RIBONUCLEOPROTEIN COMPLEX SUBUNIT 3"/>
    <property type="match status" value="1"/>
</dbReference>
<dbReference type="Pfam" id="PF04135">
    <property type="entry name" value="Nop10p"/>
    <property type="match status" value="1"/>
</dbReference>
<keyword evidence="12" id="KW-0694">RNA-binding</keyword>
<keyword evidence="3" id="KW-0690">Ribosome biogenesis</keyword>
<comment type="similarity">
    <text evidence="2">Belongs to the NOP10 family.</text>
</comment>
<dbReference type="AlphaFoldDB" id="A0A6P3VBD8"/>
<evidence type="ECO:0000256" key="11">
    <source>
        <dbReference type="ARBA" id="ARBA00071541"/>
    </source>
</evidence>
<evidence type="ECO:0000256" key="5">
    <source>
        <dbReference type="ARBA" id="ARBA00023242"/>
    </source>
</evidence>
<evidence type="ECO:0000256" key="3">
    <source>
        <dbReference type="ARBA" id="ARBA00022517"/>
    </source>
</evidence>
<evidence type="ECO:0000259" key="14">
    <source>
        <dbReference type="PROSITE" id="PS50102"/>
    </source>
</evidence>
<dbReference type="Proteomes" id="UP000515203">
    <property type="component" value="Unplaced"/>
</dbReference>
<reference evidence="16" key="1">
    <citation type="submission" date="2025-08" db="UniProtKB">
        <authorList>
            <consortium name="RefSeq"/>
        </authorList>
    </citation>
    <scope>IDENTIFICATION</scope>
</reference>
<dbReference type="GeneID" id="101578527"/>
<dbReference type="SUPFAM" id="SSF144210">
    <property type="entry name" value="Nop10-like SnoRNP"/>
    <property type="match status" value="1"/>
</dbReference>
<sequence>MASVVLLKFHVQNQNVSYEASADREVIEKFLQQFDKIIEKGLDLVPVSQDARGRRRLLPEANSPKVGQHLTPDSSAFRRRRGEPAGSSWKPRQKLGRSPPGVDSLDEPPNSRIFLVISKYTPEAVLRERFSRFGEIQDIWVVRDKRTKESKGIAFIKFARSSQACRAMEEMHGQCLEPNNTKPIKVQTRGAGRGASVSSPSPSPLDASAEHSGQGQEATSKCLFVLSRVPFTEEQLFSIFDIVPGLEYCEVQRDLYSTYGHGVVHYFNVASAIYAKYKFQGFQYPPGNWIGVSFIDDGSNVTDLLRKMATGMVAAQLASVVWNNPSQQQFLGDRVYTLKKFDPMGQQTCSAHPARFSPDDKYSRHRITIKKRFKVLMTQQPRPVL</sequence>
<feature type="domain" description="RRM" evidence="14">
    <location>
        <begin position="111"/>
        <end position="191"/>
    </location>
</feature>
<feature type="compositionally biased region" description="Low complexity" evidence="13">
    <location>
        <begin position="195"/>
        <end position="207"/>
    </location>
</feature>
<feature type="region of interest" description="Disordered" evidence="13">
    <location>
        <begin position="57"/>
        <end position="108"/>
    </location>
</feature>
<keyword evidence="5" id="KW-0539">Nucleus</keyword>
<dbReference type="InterPro" id="IPR036756">
    <property type="entry name" value="H/ACA_rnp_Nop10_sf"/>
</dbReference>
<evidence type="ECO:0000256" key="4">
    <source>
        <dbReference type="ARBA" id="ARBA00022552"/>
    </source>
</evidence>
<dbReference type="GO" id="GO:0031118">
    <property type="term" value="P:rRNA pseudouridine synthesis"/>
    <property type="evidence" value="ECO:0007669"/>
    <property type="project" value="TreeGrafter"/>
</dbReference>
<dbReference type="CDD" id="cd12366">
    <property type="entry name" value="RRM1_RBM45"/>
    <property type="match status" value="1"/>
</dbReference>
<evidence type="ECO:0000256" key="6">
    <source>
        <dbReference type="ARBA" id="ARBA00023274"/>
    </source>
</evidence>
<evidence type="ECO:0000256" key="1">
    <source>
        <dbReference type="ARBA" id="ARBA00004604"/>
    </source>
</evidence>
<keyword evidence="6" id="KW-0687">Ribonucleoprotein</keyword>
<evidence type="ECO:0000313" key="15">
    <source>
        <dbReference type="Proteomes" id="UP000515203"/>
    </source>
</evidence>
<evidence type="ECO:0000256" key="7">
    <source>
        <dbReference type="ARBA" id="ARBA00030185"/>
    </source>
</evidence>
<dbReference type="Pfam" id="PF00076">
    <property type="entry name" value="RRM_1"/>
    <property type="match status" value="1"/>
</dbReference>
<comment type="subcellular location">
    <subcellularLocation>
        <location evidence="1">Nucleus</location>
        <location evidence="1">Nucleolus</location>
    </subcellularLocation>
</comment>
<evidence type="ECO:0000256" key="8">
    <source>
        <dbReference type="ARBA" id="ARBA00031779"/>
    </source>
</evidence>
<dbReference type="Gene3D" id="2.20.28.40">
    <property type="entry name" value="H/ACA ribonucleoprotein complex, subunit Nop10"/>
    <property type="match status" value="1"/>
</dbReference>
<dbReference type="InterPro" id="IPR034203">
    <property type="entry name" value="RBM45_RRM1"/>
</dbReference>
<comment type="function">
    <text evidence="10">Required for ribosome biogenesis and telomere maintenance. Part of the H/ACA small nucleolar ribonucleoprotein (H/ACA snoRNP) complex, which catalyzes pseudouridylation of rRNA. This involves the isomerization of uridine such that the ribose is subsequently attached to C5, instead of the normal N1. Each rRNA can contain up to 100 pseudouridine ('psi') residues, which may serve to stabilize the conformation of rRNAs. May also be required for correct processing or intranuclear trafficking of TERC, the RNA component of the telomerase reverse transcriptase (TERT) holoenzyme.</text>
</comment>
<evidence type="ECO:0000256" key="2">
    <source>
        <dbReference type="ARBA" id="ARBA00009462"/>
    </source>
</evidence>
<dbReference type="InterPro" id="IPR034207">
    <property type="entry name" value="RBM45_RRM3"/>
</dbReference>
<dbReference type="InterPro" id="IPR012677">
    <property type="entry name" value="Nucleotide-bd_a/b_plait_sf"/>
</dbReference>
<dbReference type="CDD" id="cd12368">
    <property type="entry name" value="RRM3_RBM45"/>
    <property type="match status" value="1"/>
</dbReference>
<dbReference type="InterPro" id="IPR035979">
    <property type="entry name" value="RBD_domain_sf"/>
</dbReference>